<feature type="compositionally biased region" description="Basic and acidic residues" evidence="4">
    <location>
        <begin position="824"/>
        <end position="836"/>
    </location>
</feature>
<evidence type="ECO:0000313" key="9">
    <source>
        <dbReference type="Proteomes" id="UP001283361"/>
    </source>
</evidence>
<feature type="compositionally biased region" description="Low complexity" evidence="4">
    <location>
        <begin position="635"/>
        <end position="648"/>
    </location>
</feature>
<feature type="region of interest" description="Disordered" evidence="4">
    <location>
        <begin position="58"/>
        <end position="172"/>
    </location>
</feature>
<feature type="compositionally biased region" description="Gly residues" evidence="4">
    <location>
        <begin position="666"/>
        <end position="676"/>
    </location>
</feature>
<feature type="compositionally biased region" description="Polar residues" evidence="4">
    <location>
        <begin position="550"/>
        <end position="560"/>
    </location>
</feature>
<dbReference type="InterPro" id="IPR058682">
    <property type="entry name" value="IRF-2BP1/2-like_M"/>
</dbReference>
<dbReference type="Proteomes" id="UP001283361">
    <property type="component" value="Unassembled WGS sequence"/>
</dbReference>
<dbReference type="Pfam" id="PF11261">
    <property type="entry name" value="IRF-2BP1_2"/>
    <property type="match status" value="1"/>
</dbReference>
<evidence type="ECO:0000259" key="5">
    <source>
        <dbReference type="Pfam" id="PF11261"/>
    </source>
</evidence>
<feature type="compositionally biased region" description="Low complexity" evidence="4">
    <location>
        <begin position="530"/>
        <end position="549"/>
    </location>
</feature>
<evidence type="ECO:0000256" key="1">
    <source>
        <dbReference type="ARBA" id="ARBA00004123"/>
    </source>
</evidence>
<dbReference type="GO" id="GO:0003714">
    <property type="term" value="F:transcription corepressor activity"/>
    <property type="evidence" value="ECO:0007669"/>
    <property type="project" value="TreeGrafter"/>
</dbReference>
<dbReference type="FunFam" id="1.10.10.1580:FF:000001">
    <property type="entry name" value="interferon regulatory factor 2-binding protein 2"/>
    <property type="match status" value="1"/>
</dbReference>
<proteinExistence type="inferred from homology"/>
<feature type="region of interest" description="Disordered" evidence="4">
    <location>
        <begin position="463"/>
        <end position="676"/>
    </location>
</feature>
<dbReference type="PANTHER" id="PTHR10816:SF19">
    <property type="entry name" value="PROTEIN INTERACTING WITH TTK69 AND SIN3A, ISOFORM D"/>
    <property type="match status" value="1"/>
</dbReference>
<feature type="region of interest" description="Disordered" evidence="4">
    <location>
        <begin position="765"/>
        <end position="836"/>
    </location>
</feature>
<feature type="compositionally biased region" description="Pro residues" evidence="4">
    <location>
        <begin position="104"/>
        <end position="114"/>
    </location>
</feature>
<dbReference type="InterPro" id="IPR022750">
    <property type="entry name" value="IRF-2BP1_2-like_Znf"/>
</dbReference>
<feature type="region of interest" description="Disordered" evidence="4">
    <location>
        <begin position="224"/>
        <end position="307"/>
    </location>
</feature>
<keyword evidence="9" id="KW-1185">Reference proteome</keyword>
<evidence type="ECO:0000256" key="3">
    <source>
        <dbReference type="ARBA" id="ARBA00023242"/>
    </source>
</evidence>
<evidence type="ECO:0000259" key="6">
    <source>
        <dbReference type="Pfam" id="PF25454"/>
    </source>
</evidence>
<name>A0AAE0XQ90_9GAST</name>
<dbReference type="InterPro" id="IPR044882">
    <property type="entry name" value="I2BP1/2_C3HC4-RING_sf"/>
</dbReference>
<comment type="subcellular location">
    <subcellularLocation>
        <location evidence="1">Nucleus</location>
    </subcellularLocation>
</comment>
<evidence type="ECO:0000259" key="7">
    <source>
        <dbReference type="Pfam" id="PF25457"/>
    </source>
</evidence>
<dbReference type="SUPFAM" id="SSF57850">
    <property type="entry name" value="RING/U-box"/>
    <property type="match status" value="1"/>
</dbReference>
<evidence type="ECO:0000313" key="8">
    <source>
        <dbReference type="EMBL" id="KAK3702746.1"/>
    </source>
</evidence>
<evidence type="ECO:0000256" key="4">
    <source>
        <dbReference type="SAM" id="MobiDB-lite"/>
    </source>
</evidence>
<evidence type="ECO:0000256" key="2">
    <source>
        <dbReference type="ARBA" id="ARBA00010802"/>
    </source>
</evidence>
<feature type="domain" description="Interferon regulatory factor 2-binding protein 1/2-like zinc finger" evidence="5">
    <location>
        <begin position="6"/>
        <end position="57"/>
    </location>
</feature>
<feature type="compositionally biased region" description="Basic residues" evidence="4">
    <location>
        <begin position="609"/>
        <end position="634"/>
    </location>
</feature>
<feature type="compositionally biased region" description="Low complexity" evidence="4">
    <location>
        <begin position="570"/>
        <end position="585"/>
    </location>
</feature>
<keyword evidence="3" id="KW-0539">Nucleus</keyword>
<dbReference type="Pfam" id="PF25454">
    <property type="entry name" value="zf-C3HC4_IRF-2BP1_2"/>
    <property type="match status" value="1"/>
</dbReference>
<feature type="compositionally biased region" description="Basic residues" evidence="4">
    <location>
        <begin position="282"/>
        <end position="301"/>
    </location>
</feature>
<dbReference type="AlphaFoldDB" id="A0AAE0XQ90"/>
<dbReference type="GO" id="GO:0006357">
    <property type="term" value="P:regulation of transcription by RNA polymerase II"/>
    <property type="evidence" value="ECO:0007669"/>
    <property type="project" value="TreeGrafter"/>
</dbReference>
<dbReference type="EMBL" id="JAWDGP010007852">
    <property type="protein sequence ID" value="KAK3702746.1"/>
    <property type="molecule type" value="Genomic_DNA"/>
</dbReference>
<dbReference type="Gene3D" id="1.10.10.1580">
    <property type="entry name" value="Interferon regulatory factor 2-binding protein"/>
    <property type="match status" value="1"/>
</dbReference>
<feature type="compositionally biased region" description="Low complexity" evidence="4">
    <location>
        <begin position="776"/>
        <end position="820"/>
    </location>
</feature>
<reference evidence="8" key="1">
    <citation type="journal article" date="2023" name="G3 (Bethesda)">
        <title>A reference genome for the long-term kleptoplast-retaining sea slug Elysia crispata morphotype clarki.</title>
        <authorList>
            <person name="Eastman K.E."/>
            <person name="Pendleton A.L."/>
            <person name="Shaikh M.A."/>
            <person name="Suttiyut T."/>
            <person name="Ogas R."/>
            <person name="Tomko P."/>
            <person name="Gavelis G."/>
            <person name="Widhalm J.R."/>
            <person name="Wisecaver J.H."/>
        </authorList>
    </citation>
    <scope>NUCLEOTIDE SEQUENCE</scope>
    <source>
        <strain evidence="8">ECLA1</strain>
    </source>
</reference>
<dbReference type="Pfam" id="PF25457">
    <property type="entry name" value="IRF-2BP1_2_M"/>
    <property type="match status" value="1"/>
</dbReference>
<dbReference type="InterPro" id="IPR057414">
    <property type="entry name" value="Zf-C3HC4_IRF-2BP1_2"/>
</dbReference>
<dbReference type="GO" id="GO:0005634">
    <property type="term" value="C:nucleus"/>
    <property type="evidence" value="ECO:0007669"/>
    <property type="project" value="UniProtKB-SubCell"/>
</dbReference>
<feature type="compositionally biased region" description="Low complexity" evidence="4">
    <location>
        <begin position="235"/>
        <end position="247"/>
    </location>
</feature>
<comment type="similarity">
    <text evidence="2">Belongs to the IRF2BP family.</text>
</comment>
<dbReference type="PANTHER" id="PTHR10816">
    <property type="entry name" value="MYELIN TRANSCRIPTION FACTOR 1-RELATED"/>
    <property type="match status" value="1"/>
</dbReference>
<gene>
    <name evidence="8" type="ORF">RRG08_042731</name>
</gene>
<feature type="domain" description="Interferon regulatory factor 2-binding protein 1/2-like C3HC4 zinc finger" evidence="6">
    <location>
        <begin position="683"/>
        <end position="754"/>
    </location>
</feature>
<accession>A0AAE0XQ90</accession>
<sequence>MPHRAQRQHCYLCDLPRTPWAMLHDFSESVCRGCVNYEGPERIEMVIDAARHMKRVHCLQESSASTSPGSRGSGGGGAGTPIVNGTGNKHHTAPGSSASSSASLPPPPLPPPPHSVHNSTRVNGGPLLPPPSSSSGPHDLHIAIDGSRLSGPPPLAHHLQGPPHAHHPAPERFQDSRRGLVDLTALGRLPGGLGSLGHHQPGLSREELQHHHQLQQHLAELAHHRGAGSPPPPHRLVGLPLLHPLSHSSRHSAPPPPHRTRIGGAGGGGAADEDEEDGGAAGHHHHHHSHGLPHLLPHHAHPSSAAAEELVKYSSLEDALQKNLLVRDTLNTLAACVPFQIRLRKDPMLVGRMFAFDISFRSPHELELKYFAEYPIGSGTVHNSVASLVKLMCHDTVKEFAKNQSEGLVYLEYELKHNSGQWNNMTDLFTEHVRRFREGLRRELLPTPFVDSCLPPLPSHLGRVVPLSKPEPQPIRPTPMMLEGASSSSSGVSGRKRKNSPNAEEEDVKHEHHKRQWLSGKTDALKLTISNNGGTTSSVYGTGVPSSTSMSPQSNQRQHTPSPPEGAGEGAHSSSNASNNSSNNGGNPGPSPMAALMNVADNLVSPKSGSHHGGHHLHPHHLMRHPHHVAHHQHSPPSGASRRGSGAPVSDTGVGSTMPESTTSGVNGGSSGSGGSGHQAEILRCTLCQERLEDTHFVQCPSVPEHKFCFPCSKESIRQQGAGAEVYCPSGNKCPLAGSSVPWAFMQGEIVTILGEDYSSNTTTNNNKKGLNSIASTSSPSSTLLTLTTSTTSGSSTTTSCSSDGGSSGSTSNITKGNSSVSDTSKDMNIKKERDV</sequence>
<comment type="caution">
    <text evidence="8">The sequence shown here is derived from an EMBL/GenBank/DDBJ whole genome shotgun (WGS) entry which is preliminary data.</text>
</comment>
<feature type="domain" description="IRF-2BP1/2-like middle" evidence="7">
    <location>
        <begin position="316"/>
        <end position="449"/>
    </location>
</feature>
<protein>
    <submittedName>
        <fullName evidence="8">Uncharacterized protein</fullName>
    </submittedName>
</protein>
<organism evidence="8 9">
    <name type="scientific">Elysia crispata</name>
    <name type="common">lettuce slug</name>
    <dbReference type="NCBI Taxonomy" id="231223"/>
    <lineage>
        <taxon>Eukaryota</taxon>
        <taxon>Metazoa</taxon>
        <taxon>Spiralia</taxon>
        <taxon>Lophotrochozoa</taxon>
        <taxon>Mollusca</taxon>
        <taxon>Gastropoda</taxon>
        <taxon>Heterobranchia</taxon>
        <taxon>Euthyneura</taxon>
        <taxon>Panpulmonata</taxon>
        <taxon>Sacoglossa</taxon>
        <taxon>Placobranchoidea</taxon>
        <taxon>Plakobranchidae</taxon>
        <taxon>Elysia</taxon>
    </lineage>
</organism>